<dbReference type="InterPro" id="IPR050935">
    <property type="entry name" value="Bromo_chromatin_reader"/>
</dbReference>
<feature type="domain" description="Bromo" evidence="4">
    <location>
        <begin position="570"/>
        <end position="642"/>
    </location>
</feature>
<dbReference type="PRINTS" id="PR00503">
    <property type="entry name" value="BROMODOMAIN"/>
</dbReference>
<dbReference type="Gene3D" id="1.20.1270.220">
    <property type="match status" value="1"/>
</dbReference>
<evidence type="ECO:0000259" key="5">
    <source>
        <dbReference type="PROSITE" id="PS51525"/>
    </source>
</evidence>
<dbReference type="InterPro" id="IPR018359">
    <property type="entry name" value="Bromodomain_CS"/>
</dbReference>
<dbReference type="Pfam" id="PF00439">
    <property type="entry name" value="Bromodomain"/>
    <property type="match status" value="2"/>
</dbReference>
<evidence type="ECO:0000259" key="4">
    <source>
        <dbReference type="PROSITE" id="PS50014"/>
    </source>
</evidence>
<feature type="region of interest" description="Disordered" evidence="3">
    <location>
        <begin position="662"/>
        <end position="695"/>
    </location>
</feature>
<dbReference type="EMBL" id="MNUE01000044">
    <property type="protein sequence ID" value="OJD31816.1"/>
    <property type="molecule type" value="Genomic_DNA"/>
</dbReference>
<feature type="compositionally biased region" description="Polar residues" evidence="3">
    <location>
        <begin position="873"/>
        <end position="890"/>
    </location>
</feature>
<feature type="compositionally biased region" description="Low complexity" evidence="3">
    <location>
        <begin position="250"/>
        <end position="266"/>
    </location>
</feature>
<feature type="compositionally biased region" description="Basic and acidic residues" evidence="3">
    <location>
        <begin position="36"/>
        <end position="52"/>
    </location>
</feature>
<dbReference type="InterPro" id="IPR001487">
    <property type="entry name" value="Bromodomain"/>
</dbReference>
<dbReference type="RefSeq" id="XP_020128076.1">
    <property type="nucleotide sequence ID" value="XM_020276081.1"/>
</dbReference>
<dbReference type="OrthoDB" id="784962at2759"/>
<dbReference type="PROSITE" id="PS00633">
    <property type="entry name" value="BROMODOMAIN_1"/>
    <property type="match status" value="1"/>
</dbReference>
<dbReference type="InterPro" id="IPR038336">
    <property type="entry name" value="NET_sf"/>
</dbReference>
<reference evidence="6 7" key="1">
    <citation type="submission" date="2016-10" db="EMBL/GenBank/DDBJ databases">
        <title>Proteomics and genomics reveal pathogen-plant mechanisms compatible with a hemibiotrophic lifestyle of Diplodia corticola.</title>
        <authorList>
            <person name="Fernandes I."/>
            <person name="De Jonge R."/>
            <person name="Van De Peer Y."/>
            <person name="Devreese B."/>
            <person name="Alves A."/>
            <person name="Esteves A.C."/>
        </authorList>
    </citation>
    <scope>NUCLEOTIDE SEQUENCE [LARGE SCALE GENOMIC DNA]</scope>
    <source>
        <strain evidence="6 7">CBS 112549</strain>
    </source>
</reference>
<evidence type="ECO:0000313" key="7">
    <source>
        <dbReference type="Proteomes" id="UP000183809"/>
    </source>
</evidence>
<dbReference type="PANTHER" id="PTHR22880:SF225">
    <property type="entry name" value="BROMODOMAIN-CONTAINING PROTEIN BET-1-RELATED"/>
    <property type="match status" value="1"/>
</dbReference>
<feature type="region of interest" description="Disordered" evidence="3">
    <location>
        <begin position="1"/>
        <end position="357"/>
    </location>
</feature>
<dbReference type="AlphaFoldDB" id="A0A1J9QTP7"/>
<organism evidence="6 7">
    <name type="scientific">Diplodia corticola</name>
    <dbReference type="NCBI Taxonomy" id="236234"/>
    <lineage>
        <taxon>Eukaryota</taxon>
        <taxon>Fungi</taxon>
        <taxon>Dikarya</taxon>
        <taxon>Ascomycota</taxon>
        <taxon>Pezizomycotina</taxon>
        <taxon>Dothideomycetes</taxon>
        <taxon>Dothideomycetes incertae sedis</taxon>
        <taxon>Botryosphaeriales</taxon>
        <taxon>Botryosphaeriaceae</taxon>
        <taxon>Diplodia</taxon>
    </lineage>
</organism>
<feature type="compositionally biased region" description="Basic and acidic residues" evidence="3">
    <location>
        <begin position="180"/>
        <end position="191"/>
    </location>
</feature>
<feature type="region of interest" description="Disordered" evidence="3">
    <location>
        <begin position="833"/>
        <end position="912"/>
    </location>
</feature>
<name>A0A1J9QTP7_9PEZI</name>
<dbReference type="PROSITE" id="PS51525">
    <property type="entry name" value="NET"/>
    <property type="match status" value="1"/>
</dbReference>
<feature type="compositionally biased region" description="Acidic residues" evidence="3">
    <location>
        <begin position="899"/>
        <end position="912"/>
    </location>
</feature>
<feature type="compositionally biased region" description="Polar residues" evidence="3">
    <location>
        <begin position="496"/>
        <end position="507"/>
    </location>
</feature>
<dbReference type="PROSITE" id="PS50014">
    <property type="entry name" value="BROMODOMAIN_2"/>
    <property type="match status" value="2"/>
</dbReference>
<accession>A0A1J9QTP7</accession>
<keyword evidence="1 2" id="KW-0103">Bromodomain</keyword>
<dbReference type="Gene3D" id="1.20.920.10">
    <property type="entry name" value="Bromodomain-like"/>
    <property type="match status" value="2"/>
</dbReference>
<comment type="caution">
    <text evidence="6">The sequence shown here is derived from an EMBL/GenBank/DDBJ whole genome shotgun (WGS) entry which is preliminary data.</text>
</comment>
<evidence type="ECO:0000256" key="2">
    <source>
        <dbReference type="PROSITE-ProRule" id="PRU00035"/>
    </source>
</evidence>
<dbReference type="InterPro" id="IPR027353">
    <property type="entry name" value="NET_dom"/>
</dbReference>
<feature type="compositionally biased region" description="Basic and acidic residues" evidence="3">
    <location>
        <begin position="517"/>
        <end position="537"/>
    </location>
</feature>
<dbReference type="GeneID" id="31016342"/>
<feature type="domain" description="NET" evidence="5">
    <location>
        <begin position="748"/>
        <end position="830"/>
    </location>
</feature>
<dbReference type="PANTHER" id="PTHR22880">
    <property type="entry name" value="FALZ-RELATED BROMODOMAIN-CONTAINING PROTEINS"/>
    <property type="match status" value="1"/>
</dbReference>
<keyword evidence="7" id="KW-1185">Reference proteome</keyword>
<dbReference type="CDD" id="cd05499">
    <property type="entry name" value="Bromo_BDF1_2_II"/>
    <property type="match status" value="1"/>
</dbReference>
<dbReference type="Proteomes" id="UP000183809">
    <property type="component" value="Unassembled WGS sequence"/>
</dbReference>
<dbReference type="CDD" id="cd05500">
    <property type="entry name" value="Bromo_BDF1_2_I"/>
    <property type="match status" value="1"/>
</dbReference>
<evidence type="ECO:0000256" key="1">
    <source>
        <dbReference type="ARBA" id="ARBA00023117"/>
    </source>
</evidence>
<feature type="compositionally biased region" description="Polar residues" evidence="3">
    <location>
        <begin position="105"/>
        <end position="116"/>
    </location>
</feature>
<feature type="compositionally biased region" description="Basic residues" evidence="3">
    <location>
        <begin position="717"/>
        <end position="743"/>
    </location>
</feature>
<dbReference type="SUPFAM" id="SSF47370">
    <property type="entry name" value="Bromodomain"/>
    <property type="match status" value="2"/>
</dbReference>
<proteinExistence type="predicted"/>
<dbReference type="Pfam" id="PF17035">
    <property type="entry name" value="BET"/>
    <property type="match status" value="1"/>
</dbReference>
<dbReference type="STRING" id="236234.A0A1J9QTP7"/>
<feature type="domain" description="Bromo" evidence="4">
    <location>
        <begin position="373"/>
        <end position="445"/>
    </location>
</feature>
<dbReference type="GO" id="GO:0006355">
    <property type="term" value="P:regulation of DNA-templated transcription"/>
    <property type="evidence" value="ECO:0007669"/>
    <property type="project" value="TreeGrafter"/>
</dbReference>
<feature type="compositionally biased region" description="Acidic residues" evidence="3">
    <location>
        <begin position="676"/>
        <end position="691"/>
    </location>
</feature>
<dbReference type="GO" id="GO:0006338">
    <property type="term" value="P:chromatin remodeling"/>
    <property type="evidence" value="ECO:0007669"/>
    <property type="project" value="TreeGrafter"/>
</dbReference>
<evidence type="ECO:0000256" key="3">
    <source>
        <dbReference type="SAM" id="MobiDB-lite"/>
    </source>
</evidence>
<protein>
    <submittedName>
        <fullName evidence="6">Transcription regulator bdf1</fullName>
    </submittedName>
</protein>
<dbReference type="InterPro" id="IPR036427">
    <property type="entry name" value="Bromodomain-like_sf"/>
</dbReference>
<dbReference type="SMART" id="SM00297">
    <property type="entry name" value="BROMO"/>
    <property type="match status" value="2"/>
</dbReference>
<gene>
    <name evidence="6" type="ORF">BKCO1_4400027</name>
</gene>
<sequence length="912" mass="99422">MAVMTSPAMDKPSVEPKPVPSADAMALDANINGSANEHDPLFDEDPAPHHVDIPTPDADAPSDALPTPATNGDDTVNGADSHLDQDPFADPITDVDSGIAPTAPFVSNLSPEQTSLPVAPENLAPTSLPPAIEPATSDLREDSASLPQTSAPAIKPEGANDASEDLADPVPAQPTASPAGDKEGQEDKMDEGAQAQPATTDASAPADVQKSDEPTDPVPPPPPAEDALQTPAAATQDPAVAQDPTPAQDPTATKSPAPAPAATPTADQEMTDAPSANKTRPREDEDDDDDDGPLAKRVRTADTSMESAPGGDVKQKQQPAPPVTNGDVRVPPASDISVAPPAISNAPEKKKYDSQTLTPAQHKFLMDRLRGAKKTKPAAPFLQPVDPVALNIPHYPQIITKPMDLSTLETKHKEKRYQSVDAFMSDFYLMIDNCVTFNGPQHPIAQSAWNLQMWFERGMHLIPGREAHVEVPKKPKKSGSVKPPRRESRPNIPVHSPTNSTSNTATFALQADGTPLIRRDSSTGDGRPKREIHRPPPKDLPYSNPRPKNKKSQLELRFAETVINELMKREHRDFSFPFLQPVDPVALNIPQYLKIIRKPMDLGTVAGRFKRGEYTSAKDIKADLDLIFTNCYKFNPEGDDVNKMGKMLEEVYRKAWDKKAEWMEENTPASEPASASEDEDEEDSEEDEDEEEIRRRQAQIAEQIMLLTQEQLALQAKKGKSPKVAAKKTSKKDKSQTKSKKSSKPSVTAKPKKKMRQITFDEKRLISETISNLDEVQMAKAVQIIRNGVPALQGVNDDELELDIDTIPNDVLHDLLKYIRTVNPAASTATAAVPTFDDDYEPPSRKNTATQPRKNKPMGKHEQEQAIAEIKQRLQNFNNRGSSSDQSPEPVQTAHRDESSDDESSASESEEE</sequence>
<dbReference type="GO" id="GO:0000785">
    <property type="term" value="C:chromatin"/>
    <property type="evidence" value="ECO:0007669"/>
    <property type="project" value="TreeGrafter"/>
</dbReference>
<feature type="region of interest" description="Disordered" evidence="3">
    <location>
        <begin position="715"/>
        <end position="755"/>
    </location>
</feature>
<evidence type="ECO:0000313" key="6">
    <source>
        <dbReference type="EMBL" id="OJD31816.1"/>
    </source>
</evidence>
<feature type="region of interest" description="Disordered" evidence="3">
    <location>
        <begin position="466"/>
        <end position="552"/>
    </location>
</feature>
<dbReference type="GO" id="GO:0005634">
    <property type="term" value="C:nucleus"/>
    <property type="evidence" value="ECO:0007669"/>
    <property type="project" value="TreeGrafter"/>
</dbReference>